<proteinExistence type="predicted"/>
<dbReference type="PANTHER" id="PTHR30006:SF25">
    <property type="entry name" value="PHOSPHOGLYCERATE TRANSPORT REGULATORY PROTEIN PGTC"/>
    <property type="match status" value="1"/>
</dbReference>
<evidence type="ECO:0000256" key="1">
    <source>
        <dbReference type="ARBA" id="ARBA00022729"/>
    </source>
</evidence>
<dbReference type="EMBL" id="JAEKFT010000012">
    <property type="protein sequence ID" value="MBT0961981.1"/>
    <property type="molecule type" value="Genomic_DNA"/>
</dbReference>
<dbReference type="AlphaFoldDB" id="A0A944DBF0"/>
<sequence>MRPADAQSSADRQAAAAREGVVVIYAATDRSVAEGLLHDFVQLYPGIRVEYHDMSSAELYHRFLAEAKDGGRADVMWSSAMDLQVKLVNDGYAQPHRSAETNALPPWAIWKDEAFGTSFEPVAMVYNRKLLPEEDVPGSHAELLRLLARSPEQFAGRITTYDPALSGLGYLLHSHDVLANPVVFWRLAEAFGRLAIQPAASTSEMLDRIASGKALIGYNLLGSYAQIRAEKDPTLAVVLPRDYTLVMSRVAFISRQARHPHAARLWLDYLLSPRGQRLLSKNPGFYSVRADVPADEAAEELRQRLGGAFRPIPIGAGLLTYLDQAKRRDFLRQWHDIAAPPP</sequence>
<keyword evidence="3" id="KW-1185">Reference proteome</keyword>
<name>A0A944DBF0_DENI1</name>
<dbReference type="Gene3D" id="3.40.190.10">
    <property type="entry name" value="Periplasmic binding protein-like II"/>
    <property type="match status" value="2"/>
</dbReference>
<protein>
    <submittedName>
        <fullName evidence="2">ABC transporter substrate-binding protein</fullName>
    </submittedName>
</protein>
<accession>A0A944DBF0</accession>
<comment type="caution">
    <text evidence="2">The sequence shown here is derived from an EMBL/GenBank/DDBJ whole genome shotgun (WGS) entry which is preliminary data.</text>
</comment>
<evidence type="ECO:0000313" key="2">
    <source>
        <dbReference type="EMBL" id="MBT0961981.1"/>
    </source>
</evidence>
<reference evidence="3" key="1">
    <citation type="journal article" date="2022" name="ISME J.">
        <title>Genetic and phylogenetic analysis of dissimilatory iodate-reducing bacteria identifies potential niches across the world's oceans.</title>
        <authorList>
            <person name="Reyes-Umana V."/>
            <person name="Henning Z."/>
            <person name="Lee K."/>
            <person name="Barnum T.P."/>
            <person name="Coates J.D."/>
        </authorList>
    </citation>
    <scope>NUCLEOTIDE SEQUENCE [LARGE SCALE GENOMIC DNA]</scope>
    <source>
        <strain evidence="3">IR12</strain>
    </source>
</reference>
<dbReference type="Pfam" id="PF13531">
    <property type="entry name" value="SBP_bac_11"/>
    <property type="match status" value="1"/>
</dbReference>
<dbReference type="GO" id="GO:0030288">
    <property type="term" value="C:outer membrane-bounded periplasmic space"/>
    <property type="evidence" value="ECO:0007669"/>
    <property type="project" value="TreeGrafter"/>
</dbReference>
<dbReference type="SUPFAM" id="SSF53850">
    <property type="entry name" value="Periplasmic binding protein-like II"/>
    <property type="match status" value="1"/>
</dbReference>
<gene>
    <name evidence="2" type="ORF">I8J34_12445</name>
</gene>
<dbReference type="PANTHER" id="PTHR30006">
    <property type="entry name" value="THIAMINE-BINDING PERIPLASMIC PROTEIN-RELATED"/>
    <property type="match status" value="1"/>
</dbReference>
<organism evidence="2 3">
    <name type="scientific">Denitromonas iodatirespirans</name>
    <dbReference type="NCBI Taxonomy" id="2795389"/>
    <lineage>
        <taxon>Bacteria</taxon>
        <taxon>Pseudomonadati</taxon>
        <taxon>Pseudomonadota</taxon>
        <taxon>Betaproteobacteria</taxon>
        <taxon>Rhodocyclales</taxon>
        <taxon>Zoogloeaceae</taxon>
        <taxon>Denitromonas</taxon>
    </lineage>
</organism>
<evidence type="ECO:0000313" key="3">
    <source>
        <dbReference type="Proteomes" id="UP000694660"/>
    </source>
</evidence>
<keyword evidence="1" id="KW-0732">Signal</keyword>
<dbReference type="Proteomes" id="UP000694660">
    <property type="component" value="Unassembled WGS sequence"/>
</dbReference>